<sequence length="91" mass="9983">INEGRSSNGLDNGLRSSHMKNSSLSPNLKQHSLDSEAEVSLCGKHVSPSLEGHYQHVRRKSEPSVVPHIAIGKEDEASSIYSTVYSPLREE</sequence>
<feature type="non-terminal residue" evidence="2">
    <location>
        <position position="91"/>
    </location>
</feature>
<protein>
    <submittedName>
        <fullName evidence="2">Uncharacterized protein</fullName>
    </submittedName>
</protein>
<gene>
    <name evidence="2" type="primary">ORF64092</name>
</gene>
<dbReference type="EMBL" id="HACG01020965">
    <property type="protein sequence ID" value="CEK67830.1"/>
    <property type="molecule type" value="Transcribed_RNA"/>
</dbReference>
<accession>A0A0B6ZJ87</accession>
<feature type="non-terminal residue" evidence="2">
    <location>
        <position position="1"/>
    </location>
</feature>
<evidence type="ECO:0000313" key="2">
    <source>
        <dbReference type="EMBL" id="CEK67830.1"/>
    </source>
</evidence>
<reference evidence="2" key="1">
    <citation type="submission" date="2014-12" db="EMBL/GenBank/DDBJ databases">
        <title>Insight into the proteome of Arion vulgaris.</title>
        <authorList>
            <person name="Aradska J."/>
            <person name="Bulat T."/>
            <person name="Smidak R."/>
            <person name="Sarate P."/>
            <person name="Gangsoo J."/>
            <person name="Sialana F."/>
            <person name="Bilban M."/>
            <person name="Lubec G."/>
        </authorList>
    </citation>
    <scope>NUCLEOTIDE SEQUENCE</scope>
    <source>
        <tissue evidence="2">Skin</tissue>
    </source>
</reference>
<feature type="compositionally biased region" description="Polar residues" evidence="1">
    <location>
        <begin position="1"/>
        <end position="10"/>
    </location>
</feature>
<organism evidence="2">
    <name type="scientific">Arion vulgaris</name>
    <dbReference type="NCBI Taxonomy" id="1028688"/>
    <lineage>
        <taxon>Eukaryota</taxon>
        <taxon>Metazoa</taxon>
        <taxon>Spiralia</taxon>
        <taxon>Lophotrochozoa</taxon>
        <taxon>Mollusca</taxon>
        <taxon>Gastropoda</taxon>
        <taxon>Heterobranchia</taxon>
        <taxon>Euthyneura</taxon>
        <taxon>Panpulmonata</taxon>
        <taxon>Eupulmonata</taxon>
        <taxon>Stylommatophora</taxon>
        <taxon>Helicina</taxon>
        <taxon>Arionoidea</taxon>
        <taxon>Arionidae</taxon>
        <taxon>Arion</taxon>
    </lineage>
</organism>
<feature type="compositionally biased region" description="Polar residues" evidence="1">
    <location>
        <begin position="19"/>
        <end position="30"/>
    </location>
</feature>
<evidence type="ECO:0000256" key="1">
    <source>
        <dbReference type="SAM" id="MobiDB-lite"/>
    </source>
</evidence>
<proteinExistence type="predicted"/>
<dbReference type="AlphaFoldDB" id="A0A0B6ZJ87"/>
<feature type="region of interest" description="Disordered" evidence="1">
    <location>
        <begin position="1"/>
        <end position="36"/>
    </location>
</feature>
<name>A0A0B6ZJ87_9EUPU</name>